<dbReference type="PROSITE" id="PS50089">
    <property type="entry name" value="ZF_RING_2"/>
    <property type="match status" value="1"/>
</dbReference>
<dbReference type="SMART" id="SM00184">
    <property type="entry name" value="RING"/>
    <property type="match status" value="1"/>
</dbReference>
<comment type="caution">
    <text evidence="4">The sequence shown here is derived from an EMBL/GenBank/DDBJ whole genome shotgun (WGS) entry which is preliminary data.</text>
</comment>
<accession>A0AAN9HWZ8</accession>
<gene>
    <name evidence="4" type="ORF">RIF29_31016</name>
</gene>
<feature type="domain" description="RING-type" evidence="3">
    <location>
        <begin position="148"/>
        <end position="190"/>
    </location>
</feature>
<evidence type="ECO:0000313" key="5">
    <source>
        <dbReference type="Proteomes" id="UP001372338"/>
    </source>
</evidence>
<dbReference type="PANTHER" id="PTHR45676">
    <property type="entry name" value="RING-H2 FINGER PROTEIN ATL51-RELATED"/>
    <property type="match status" value="1"/>
</dbReference>
<dbReference type="GO" id="GO:0008270">
    <property type="term" value="F:zinc ion binding"/>
    <property type="evidence" value="ECO:0007669"/>
    <property type="project" value="UniProtKB-KW"/>
</dbReference>
<evidence type="ECO:0000259" key="3">
    <source>
        <dbReference type="PROSITE" id="PS50089"/>
    </source>
</evidence>
<protein>
    <recommendedName>
        <fullName evidence="3">RING-type domain-containing protein</fullName>
    </recommendedName>
</protein>
<keyword evidence="1" id="KW-0863">Zinc-finger</keyword>
<dbReference type="SUPFAM" id="SSF57850">
    <property type="entry name" value="RING/U-box"/>
    <property type="match status" value="1"/>
</dbReference>
<dbReference type="InterPro" id="IPR013083">
    <property type="entry name" value="Znf_RING/FYVE/PHD"/>
</dbReference>
<keyword evidence="1" id="KW-0479">Metal-binding</keyword>
<reference evidence="4 5" key="1">
    <citation type="submission" date="2024-01" db="EMBL/GenBank/DDBJ databases">
        <title>The genomes of 5 underutilized Papilionoideae crops provide insights into root nodulation and disease resistanc.</title>
        <authorList>
            <person name="Yuan L."/>
        </authorList>
    </citation>
    <scope>NUCLEOTIDE SEQUENCE [LARGE SCALE GENOMIC DNA]</scope>
    <source>
        <strain evidence="4">ZHUSHIDOU_FW_LH</strain>
        <tissue evidence="4">Leaf</tissue>
    </source>
</reference>
<evidence type="ECO:0000313" key="4">
    <source>
        <dbReference type="EMBL" id="KAK7257212.1"/>
    </source>
</evidence>
<keyword evidence="1" id="KW-0862">Zinc</keyword>
<dbReference type="InterPro" id="IPR001841">
    <property type="entry name" value="Znf_RING"/>
</dbReference>
<sequence>MDNNNNDNNRVHRILVSPQSPPPSPPLFSYIVALSISMLIFMCIYVFSIIISVAILLALFITSVYLFRFKPQIFDIETRERNIFYGQTQQNNQRVVRIFDKLFWVVEENGGNGRRQGSVKKTLLGYVIRYGSQGIMTSSSSSSCGSDCAICLEDFKDGEECLIFPICDHFFHLICIHRWLENKLTCPICRYCIPSTMITKTRSVELLANLV</sequence>
<dbReference type="Pfam" id="PF13639">
    <property type="entry name" value="zf-RING_2"/>
    <property type="match status" value="1"/>
</dbReference>
<dbReference type="Proteomes" id="UP001372338">
    <property type="component" value="Unassembled WGS sequence"/>
</dbReference>
<dbReference type="EMBL" id="JAYWIO010000006">
    <property type="protein sequence ID" value="KAK7257212.1"/>
    <property type="molecule type" value="Genomic_DNA"/>
</dbReference>
<dbReference type="GO" id="GO:0016567">
    <property type="term" value="P:protein ubiquitination"/>
    <property type="evidence" value="ECO:0007669"/>
    <property type="project" value="TreeGrafter"/>
</dbReference>
<dbReference type="AlphaFoldDB" id="A0AAN9HWZ8"/>
<evidence type="ECO:0000256" key="2">
    <source>
        <dbReference type="SAM" id="Phobius"/>
    </source>
</evidence>
<dbReference type="Gene3D" id="3.30.40.10">
    <property type="entry name" value="Zinc/RING finger domain, C3HC4 (zinc finger)"/>
    <property type="match status" value="1"/>
</dbReference>
<name>A0AAN9HWZ8_CROPI</name>
<organism evidence="4 5">
    <name type="scientific">Crotalaria pallida</name>
    <name type="common">Smooth rattlebox</name>
    <name type="synonym">Crotalaria striata</name>
    <dbReference type="NCBI Taxonomy" id="3830"/>
    <lineage>
        <taxon>Eukaryota</taxon>
        <taxon>Viridiplantae</taxon>
        <taxon>Streptophyta</taxon>
        <taxon>Embryophyta</taxon>
        <taxon>Tracheophyta</taxon>
        <taxon>Spermatophyta</taxon>
        <taxon>Magnoliopsida</taxon>
        <taxon>eudicotyledons</taxon>
        <taxon>Gunneridae</taxon>
        <taxon>Pentapetalae</taxon>
        <taxon>rosids</taxon>
        <taxon>fabids</taxon>
        <taxon>Fabales</taxon>
        <taxon>Fabaceae</taxon>
        <taxon>Papilionoideae</taxon>
        <taxon>50 kb inversion clade</taxon>
        <taxon>genistoids sensu lato</taxon>
        <taxon>core genistoids</taxon>
        <taxon>Crotalarieae</taxon>
        <taxon>Crotalaria</taxon>
    </lineage>
</organism>
<feature type="transmembrane region" description="Helical" evidence="2">
    <location>
        <begin position="27"/>
        <end position="60"/>
    </location>
</feature>
<keyword evidence="2" id="KW-0472">Membrane</keyword>
<proteinExistence type="predicted"/>
<keyword evidence="2" id="KW-0812">Transmembrane</keyword>
<evidence type="ECO:0000256" key="1">
    <source>
        <dbReference type="PROSITE-ProRule" id="PRU00175"/>
    </source>
</evidence>
<dbReference type="PANTHER" id="PTHR45676:SF159">
    <property type="entry name" value="RING-H2 FINGER PROTEIN ATL51"/>
    <property type="match status" value="1"/>
</dbReference>
<keyword evidence="5" id="KW-1185">Reference proteome</keyword>
<keyword evidence="2" id="KW-1133">Transmembrane helix</keyword>